<evidence type="ECO:0000313" key="19">
    <source>
        <dbReference type="Proteomes" id="UP000078287"/>
    </source>
</evidence>
<dbReference type="PRINTS" id="PR00095">
    <property type="entry name" value="ANTSNTHASEI"/>
</dbReference>
<dbReference type="GO" id="GO:0004049">
    <property type="term" value="F:anthranilate synthase activity"/>
    <property type="evidence" value="ECO:0007669"/>
    <property type="project" value="UniProtKB-EC"/>
</dbReference>
<comment type="subunit">
    <text evidence="4 15">Heterotetramer consisting of two non-identical subunits: a beta subunit (TrpG) and a large alpha subunit (TrpE).</text>
</comment>
<dbReference type="PANTHER" id="PTHR11236:SF48">
    <property type="entry name" value="ISOCHORISMATE SYNTHASE MENF"/>
    <property type="match status" value="1"/>
</dbReference>
<proteinExistence type="inferred from homology"/>
<keyword evidence="8 15" id="KW-0479">Metal-binding</keyword>
<keyword evidence="9 15" id="KW-0822">Tryptophan biosynthesis</keyword>
<evidence type="ECO:0000256" key="1">
    <source>
        <dbReference type="ARBA" id="ARBA00001946"/>
    </source>
</evidence>
<sequence length="506" mass="56197">MYYPTLDQMYDLRRQGNLCPIYREIMADLETPVSAYLKIAQNGLGFLLESVTGGQNVGRYSFIGSDPYMVLRMHDGVAQATHGGYKQTLSYTDPLIVLESYLNAYRPIRLPNLPIFVGGAVGYLNYESARYFERLPVPPVRPYDMPDSWWMFVDTLLAFDHVRHKIIVISHVHLDVEDLAAEYQRAVHRIETLIARLQKPLPPTIGFSLRNYEPHNTPARVVPNPAVSNRTEAEFKAAVLRAKEYIMAGDIFQVQISQRFSKATSADSFTIYRALRTINPSPYMFYIRTGEGDLVGASPEMLVQVRDGKVTTRPIAGTRWRGRDAAEDERLAAELLADEKERAEHLMLVDLGRNDLGRISEPGTVQVPVFMTIEKYSHVQHIVSEVTGRLRADLKPIDALRACFPAGTVTGAPKIRSMEIIAELEGEQRGVYAGAVGHLGFNGDLDTCIALRTLIVKDGVAYAQAAAGVVADSTPEYEFNESCNKAAASLRAIDLAEELQAGSPSS</sequence>
<evidence type="ECO:0000256" key="2">
    <source>
        <dbReference type="ARBA" id="ARBA00004873"/>
    </source>
</evidence>
<dbReference type="InterPro" id="IPR005801">
    <property type="entry name" value="ADC_synthase"/>
</dbReference>
<gene>
    <name evidence="15" type="primary">trpE</name>
    <name evidence="18" type="ORF">A6A03_01145</name>
</gene>
<dbReference type="GO" id="GO:0046872">
    <property type="term" value="F:metal ion binding"/>
    <property type="evidence" value="ECO:0007669"/>
    <property type="project" value="UniProtKB-KW"/>
</dbReference>
<keyword evidence="11 15" id="KW-0057">Aromatic amino acid biosynthesis</keyword>
<keyword evidence="10 15" id="KW-0460">Magnesium</keyword>
<keyword evidence="7 15" id="KW-0028">Amino-acid biosynthesis</keyword>
<dbReference type="STRING" id="1707952.A6A03_01145"/>
<comment type="function">
    <text evidence="13 15">Part of a heterotetrameric complex that catalyzes the two-step biosynthesis of anthranilate, an intermediate in the biosynthesis of L-tryptophan. In the first step, the glutamine-binding beta subunit (TrpG) of anthranilate synthase (AS) provides the glutamine amidotransferase activity which generates ammonia as a substrate that, along with chorismate, is used in the second step, catalyzed by the large alpha subunit of AS (TrpE) to produce anthranilate. In the absence of TrpG, TrpE can synthesize anthranilate directly from chorismate and high concentrations of ammonia.</text>
</comment>
<dbReference type="EMBL" id="LWQS01000038">
    <property type="protein sequence ID" value="OAN47377.1"/>
    <property type="molecule type" value="Genomic_DNA"/>
</dbReference>
<evidence type="ECO:0000256" key="14">
    <source>
        <dbReference type="ARBA" id="ARBA00047683"/>
    </source>
</evidence>
<dbReference type="NCBIfam" id="TIGR00564">
    <property type="entry name" value="trpE_most"/>
    <property type="match status" value="1"/>
</dbReference>
<keyword evidence="19" id="KW-1185">Reference proteome</keyword>
<name>A0A178MGW5_9CHLR</name>
<dbReference type="RefSeq" id="WP_066784545.1">
    <property type="nucleotide sequence ID" value="NZ_LWQS01000038.1"/>
</dbReference>
<evidence type="ECO:0000259" key="17">
    <source>
        <dbReference type="Pfam" id="PF04715"/>
    </source>
</evidence>
<evidence type="ECO:0000256" key="9">
    <source>
        <dbReference type="ARBA" id="ARBA00022822"/>
    </source>
</evidence>
<dbReference type="SUPFAM" id="SSF56322">
    <property type="entry name" value="ADC synthase"/>
    <property type="match status" value="1"/>
</dbReference>
<reference evidence="18 19" key="1">
    <citation type="submission" date="2016-04" db="EMBL/GenBank/DDBJ databases">
        <title>Chloroflexus islandicus sp. nov., a thermophilic filamentous anoxygenic phototrophic bacterium from geyser Strokkur (Iceland).</title>
        <authorList>
            <person name="Gaisin V.A."/>
            <person name="Kalashnikov A.M."/>
            <person name="Sukhacheva M.V."/>
            <person name="Grouzdev D.S."/>
            <person name="Ivanov T.M."/>
            <person name="Kuznetsov B."/>
            <person name="Gorlenko V.M."/>
        </authorList>
    </citation>
    <scope>NUCLEOTIDE SEQUENCE [LARGE SCALE GENOMIC DNA]</scope>
    <source>
        <strain evidence="19">isl-2</strain>
    </source>
</reference>
<dbReference type="InterPro" id="IPR006805">
    <property type="entry name" value="Anth_synth_I_N"/>
</dbReference>
<dbReference type="OrthoDB" id="9803598at2"/>
<comment type="catalytic activity">
    <reaction evidence="14 15">
        <text>chorismate + L-glutamine = anthranilate + pyruvate + L-glutamate + H(+)</text>
        <dbReference type="Rhea" id="RHEA:21732"/>
        <dbReference type="ChEBI" id="CHEBI:15361"/>
        <dbReference type="ChEBI" id="CHEBI:15378"/>
        <dbReference type="ChEBI" id="CHEBI:16567"/>
        <dbReference type="ChEBI" id="CHEBI:29748"/>
        <dbReference type="ChEBI" id="CHEBI:29985"/>
        <dbReference type="ChEBI" id="CHEBI:58359"/>
        <dbReference type="EC" id="4.1.3.27"/>
    </reaction>
</comment>
<dbReference type="AlphaFoldDB" id="A0A178MGW5"/>
<dbReference type="Pfam" id="PF00425">
    <property type="entry name" value="Chorismate_bind"/>
    <property type="match status" value="1"/>
</dbReference>
<evidence type="ECO:0000256" key="7">
    <source>
        <dbReference type="ARBA" id="ARBA00022605"/>
    </source>
</evidence>
<dbReference type="InterPro" id="IPR005256">
    <property type="entry name" value="Anth_synth_I_PabB"/>
</dbReference>
<dbReference type="Proteomes" id="UP000078287">
    <property type="component" value="Unassembled WGS sequence"/>
</dbReference>
<evidence type="ECO:0000256" key="8">
    <source>
        <dbReference type="ARBA" id="ARBA00022723"/>
    </source>
</evidence>
<protein>
    <recommendedName>
        <fullName evidence="6 15">Anthranilate synthase component 1</fullName>
        <ecNumber evidence="5 15">4.1.3.27</ecNumber>
    </recommendedName>
</protein>
<comment type="pathway">
    <text evidence="2 15">Amino-acid biosynthesis; L-tryptophan biosynthesis; L-tryptophan from chorismate: step 1/5.</text>
</comment>
<evidence type="ECO:0000256" key="12">
    <source>
        <dbReference type="ARBA" id="ARBA00023239"/>
    </source>
</evidence>
<comment type="caution">
    <text evidence="18">The sequence shown here is derived from an EMBL/GenBank/DDBJ whole genome shotgun (WGS) entry which is preliminary data.</text>
</comment>
<accession>A0A178MGW5</accession>
<dbReference type="GO" id="GO:0000162">
    <property type="term" value="P:L-tryptophan biosynthetic process"/>
    <property type="evidence" value="ECO:0007669"/>
    <property type="project" value="UniProtKB-UniPathway"/>
</dbReference>
<organism evidence="18 19">
    <name type="scientific">Chloroflexus islandicus</name>
    <dbReference type="NCBI Taxonomy" id="1707952"/>
    <lineage>
        <taxon>Bacteria</taxon>
        <taxon>Bacillati</taxon>
        <taxon>Chloroflexota</taxon>
        <taxon>Chloroflexia</taxon>
        <taxon>Chloroflexales</taxon>
        <taxon>Chloroflexineae</taxon>
        <taxon>Chloroflexaceae</taxon>
        <taxon>Chloroflexus</taxon>
    </lineage>
</organism>
<evidence type="ECO:0000256" key="4">
    <source>
        <dbReference type="ARBA" id="ARBA00011575"/>
    </source>
</evidence>
<evidence type="ECO:0000256" key="5">
    <source>
        <dbReference type="ARBA" id="ARBA00012266"/>
    </source>
</evidence>
<dbReference type="InterPro" id="IPR019999">
    <property type="entry name" value="Anth_synth_I-like"/>
</dbReference>
<dbReference type="PANTHER" id="PTHR11236">
    <property type="entry name" value="AMINOBENZOATE/ANTHRANILATE SYNTHASE"/>
    <property type="match status" value="1"/>
</dbReference>
<evidence type="ECO:0000313" key="18">
    <source>
        <dbReference type="EMBL" id="OAN47377.1"/>
    </source>
</evidence>
<evidence type="ECO:0000256" key="10">
    <source>
        <dbReference type="ARBA" id="ARBA00022842"/>
    </source>
</evidence>
<dbReference type="Pfam" id="PF04715">
    <property type="entry name" value="Anth_synt_I_N"/>
    <property type="match status" value="1"/>
</dbReference>
<evidence type="ECO:0000256" key="11">
    <source>
        <dbReference type="ARBA" id="ARBA00023141"/>
    </source>
</evidence>
<feature type="domain" description="Chorismate-utilising enzyme C-terminal" evidence="16">
    <location>
        <begin position="232"/>
        <end position="485"/>
    </location>
</feature>
<evidence type="ECO:0000256" key="3">
    <source>
        <dbReference type="ARBA" id="ARBA00009562"/>
    </source>
</evidence>
<evidence type="ECO:0000259" key="16">
    <source>
        <dbReference type="Pfam" id="PF00425"/>
    </source>
</evidence>
<feature type="domain" description="Anthranilate synthase component I N-terminal" evidence="17">
    <location>
        <begin position="28"/>
        <end position="167"/>
    </location>
</feature>
<evidence type="ECO:0000256" key="15">
    <source>
        <dbReference type="RuleBase" id="RU364045"/>
    </source>
</evidence>
<evidence type="ECO:0000256" key="13">
    <source>
        <dbReference type="ARBA" id="ARBA00025634"/>
    </source>
</evidence>
<dbReference type="EC" id="4.1.3.27" evidence="5 15"/>
<comment type="similarity">
    <text evidence="3 15">Belongs to the anthranilate synthase component I family.</text>
</comment>
<dbReference type="UniPathway" id="UPA00035">
    <property type="reaction ID" value="UER00040"/>
</dbReference>
<evidence type="ECO:0000256" key="6">
    <source>
        <dbReference type="ARBA" id="ARBA00020653"/>
    </source>
</evidence>
<keyword evidence="12 15" id="KW-0456">Lyase</keyword>
<dbReference type="Gene3D" id="3.60.120.10">
    <property type="entry name" value="Anthranilate synthase"/>
    <property type="match status" value="1"/>
</dbReference>
<dbReference type="InterPro" id="IPR015890">
    <property type="entry name" value="Chorismate_C"/>
</dbReference>
<comment type="cofactor">
    <cofactor evidence="1 15">
        <name>Mg(2+)</name>
        <dbReference type="ChEBI" id="CHEBI:18420"/>
    </cofactor>
</comment>